<dbReference type="EMBL" id="KN818350">
    <property type="protein sequence ID" value="KIL58001.1"/>
    <property type="molecule type" value="Genomic_DNA"/>
</dbReference>
<organism evidence="1 2">
    <name type="scientific">Amanita muscaria (strain Koide BX008)</name>
    <dbReference type="NCBI Taxonomy" id="946122"/>
    <lineage>
        <taxon>Eukaryota</taxon>
        <taxon>Fungi</taxon>
        <taxon>Dikarya</taxon>
        <taxon>Basidiomycota</taxon>
        <taxon>Agaricomycotina</taxon>
        <taxon>Agaricomycetes</taxon>
        <taxon>Agaricomycetidae</taxon>
        <taxon>Agaricales</taxon>
        <taxon>Pluteineae</taxon>
        <taxon>Amanitaceae</taxon>
        <taxon>Amanita</taxon>
    </lineage>
</organism>
<gene>
    <name evidence="1" type="ORF">M378DRAFT_346524</name>
</gene>
<dbReference type="HOGENOM" id="CLU_2426538_0_0_1"/>
<dbReference type="InParanoid" id="A0A0C2WMT0"/>
<dbReference type="AlphaFoldDB" id="A0A0C2WMT0"/>
<accession>A0A0C2WMT0</accession>
<evidence type="ECO:0000313" key="1">
    <source>
        <dbReference type="EMBL" id="KIL58001.1"/>
    </source>
</evidence>
<name>A0A0C2WMT0_AMAMK</name>
<proteinExistence type="predicted"/>
<keyword evidence="2" id="KW-1185">Reference proteome</keyword>
<sequence>MYSLLRFDGVEIAKKVFSVLDAQNLVNLLDYIIHDQNFVKNGGMNLTCKVFPLVRDIYTRIPVLPQSLLYETVPKSTWKLDWEDMGLEVLK</sequence>
<protein>
    <submittedName>
        <fullName evidence="1">Uncharacterized protein</fullName>
    </submittedName>
</protein>
<reference evidence="1 2" key="1">
    <citation type="submission" date="2014-04" db="EMBL/GenBank/DDBJ databases">
        <title>Evolutionary Origins and Diversification of the Mycorrhizal Mutualists.</title>
        <authorList>
            <consortium name="DOE Joint Genome Institute"/>
            <consortium name="Mycorrhizal Genomics Consortium"/>
            <person name="Kohler A."/>
            <person name="Kuo A."/>
            <person name="Nagy L.G."/>
            <person name="Floudas D."/>
            <person name="Copeland A."/>
            <person name="Barry K.W."/>
            <person name="Cichocki N."/>
            <person name="Veneault-Fourrey C."/>
            <person name="LaButti K."/>
            <person name="Lindquist E.A."/>
            <person name="Lipzen A."/>
            <person name="Lundell T."/>
            <person name="Morin E."/>
            <person name="Murat C."/>
            <person name="Riley R."/>
            <person name="Ohm R."/>
            <person name="Sun H."/>
            <person name="Tunlid A."/>
            <person name="Henrissat B."/>
            <person name="Grigoriev I.V."/>
            <person name="Hibbett D.S."/>
            <person name="Martin F."/>
        </authorList>
    </citation>
    <scope>NUCLEOTIDE SEQUENCE [LARGE SCALE GENOMIC DNA]</scope>
    <source>
        <strain evidence="1 2">Koide BX008</strain>
    </source>
</reference>
<dbReference type="Proteomes" id="UP000054549">
    <property type="component" value="Unassembled WGS sequence"/>
</dbReference>
<evidence type="ECO:0000313" key="2">
    <source>
        <dbReference type="Proteomes" id="UP000054549"/>
    </source>
</evidence>